<evidence type="ECO:0000313" key="1">
    <source>
        <dbReference type="EMBL" id="CAH0532678.1"/>
    </source>
</evidence>
<dbReference type="EMBL" id="CAKLDI010000001">
    <property type="protein sequence ID" value="CAH0532678.1"/>
    <property type="molecule type" value="Genomic_DNA"/>
</dbReference>
<comment type="caution">
    <text evidence="1">The sequence shown here is derived from an EMBL/GenBank/DDBJ whole genome shotgun (WGS) entry which is preliminary data.</text>
</comment>
<reference evidence="1" key="1">
    <citation type="submission" date="2021-11" db="EMBL/GenBank/DDBJ databases">
        <authorList>
            <person name="Rodrigo-Torres L."/>
            <person name="Arahal R. D."/>
            <person name="Lucena T."/>
        </authorList>
    </citation>
    <scope>NUCLEOTIDE SEQUENCE</scope>
    <source>
        <strain evidence="1">CECT 7929</strain>
    </source>
</reference>
<protein>
    <submittedName>
        <fullName evidence="1">Uncharacterized protein</fullName>
    </submittedName>
</protein>
<accession>A0ABN8DS99</accession>
<name>A0ABN8DS99_9VIBR</name>
<dbReference type="Proteomes" id="UP000838672">
    <property type="component" value="Unassembled WGS sequence"/>
</dbReference>
<evidence type="ECO:0000313" key="2">
    <source>
        <dbReference type="Proteomes" id="UP000838672"/>
    </source>
</evidence>
<keyword evidence="2" id="KW-1185">Reference proteome</keyword>
<dbReference type="RefSeq" id="WP_237464649.1">
    <property type="nucleotide sequence ID" value="NZ_CAKLDI010000001.1"/>
</dbReference>
<sequence>MDEKQTVHELLSQHLLALYRMEQRQPNHHEPCWHQLKGKIEGQVTLAQQLGILSETELNLLMDHCHREIYGITLSEKKKQVAFDEADFLIPTYERDPFA</sequence>
<gene>
    <name evidence="1" type="ORF">VST7929_00519</name>
</gene>
<organism evidence="1 2">
    <name type="scientific">Vibrio stylophorae</name>
    <dbReference type="NCBI Taxonomy" id="659351"/>
    <lineage>
        <taxon>Bacteria</taxon>
        <taxon>Pseudomonadati</taxon>
        <taxon>Pseudomonadota</taxon>
        <taxon>Gammaproteobacteria</taxon>
        <taxon>Vibrionales</taxon>
        <taxon>Vibrionaceae</taxon>
        <taxon>Vibrio</taxon>
    </lineage>
</organism>
<proteinExistence type="predicted"/>